<gene>
    <name evidence="3" type="ORF">SCANT_v1c04410</name>
</gene>
<protein>
    <recommendedName>
        <fullName evidence="2">Peptidase M60 domain-containing protein</fullName>
    </recommendedName>
</protein>
<feature type="domain" description="Peptidase M60" evidence="2">
    <location>
        <begin position="58"/>
        <end position="362"/>
    </location>
</feature>
<sequence length="678" mass="79533">MLKISLLNLLLLSNPVLTSVNNVCIENENIYSSKNEYLTNNSKVLENHIEENLKMSHSYLVPTGYFLKSGEKYKIKLNKKVSESDNIGISIGQNGRYDNSNLVSGFQHFLIDKESDEIEFVADRDGVLYIYDNLGNRTYSLKTISGNNFIKIPTYILGKTNLNEFLWEVDQTESKFIEFISENTISTIQTRWFKEVDRNKINLEKSLTYFDNFWKWSNQFYGLDQNSNGINKKYNNYVHLANPDTGPGAAFAANQYLGFWGKSNVKYLFERQVDNLWGLYHELGHTYQTPDYIWSGMLEVTVNLSALYIQENLGIGLSIDNASNQKRVKEYLSKPNEEKDFQSIRDLTQSLTMFYQLQTSFGPKFYPYLSQFYRAQFLVEKDFDKINKYIYMTSFVSGYNLSKFFDEWGLKMTSETREAISKFKPLDKKIWLNHTEPNIKIVQEDISKKYEKQKEIEIYQRSNLTPEFGTTFLSAKDVEKYFYSPTSSNYNSLVNNKWNSKNIRVNKINYGVVEFVLNKDGFLPEKYYINTEFKDIKTKIEFYGIGTNKYGEMYLNTIDKKLFLLGNGSGKWVNDGYNNKKYYEINIYDEKGKLFKNEVIKGNESITKYQSTNFWKNGMDYKEGYRIELSVGENHKMTYYSDVNKSMTFKQLSPKAQYENYVFKINNGDILFDSYYIK</sequence>
<dbReference type="PANTHER" id="PTHR15730:SF5">
    <property type="entry name" value="SI:CH211-210B2.2-RELATED"/>
    <property type="match status" value="1"/>
</dbReference>
<name>A0A0M4JS69_9MOLU</name>
<evidence type="ECO:0000313" key="4">
    <source>
        <dbReference type="Proteomes" id="UP000063919"/>
    </source>
</evidence>
<feature type="chain" id="PRO_5005796528" description="Peptidase M60 domain-containing protein" evidence="1">
    <location>
        <begin position="19"/>
        <end position="678"/>
    </location>
</feature>
<evidence type="ECO:0000259" key="2">
    <source>
        <dbReference type="PROSITE" id="PS51723"/>
    </source>
</evidence>
<dbReference type="PANTHER" id="PTHR15730">
    <property type="entry name" value="EXPERIMENTAL AUTOIMMUNE PROSTATITIS ANTIGEN 2-RELATED"/>
    <property type="match status" value="1"/>
</dbReference>
<organism evidence="3 4">
    <name type="scientific">Spiroplasma cantharicola</name>
    <dbReference type="NCBI Taxonomy" id="362837"/>
    <lineage>
        <taxon>Bacteria</taxon>
        <taxon>Bacillati</taxon>
        <taxon>Mycoplasmatota</taxon>
        <taxon>Mollicutes</taxon>
        <taxon>Entomoplasmatales</taxon>
        <taxon>Spiroplasmataceae</taxon>
        <taxon>Spiroplasma</taxon>
    </lineage>
</organism>
<dbReference type="PATRIC" id="fig|362837.3.peg.448"/>
<evidence type="ECO:0000313" key="3">
    <source>
        <dbReference type="EMBL" id="ALD66347.1"/>
    </source>
</evidence>
<proteinExistence type="predicted"/>
<dbReference type="Gene3D" id="2.60.120.1250">
    <property type="entry name" value="Peptidase M60, enhancin-like domain 1"/>
    <property type="match status" value="1"/>
</dbReference>
<dbReference type="KEGG" id="scj:SCANT_v1c04410"/>
<dbReference type="OrthoDB" id="197688at2"/>
<dbReference type="Proteomes" id="UP000063919">
    <property type="component" value="Chromosome"/>
</dbReference>
<accession>A0A0M4JS69</accession>
<keyword evidence="1" id="KW-0732">Signal</keyword>
<dbReference type="Pfam" id="PF13402">
    <property type="entry name" value="Peptidase_M60"/>
    <property type="match status" value="1"/>
</dbReference>
<dbReference type="STRING" id="362837.SCANT_v1c04410"/>
<dbReference type="InterPro" id="IPR042279">
    <property type="entry name" value="Pep_M60_3"/>
</dbReference>
<feature type="signal peptide" evidence="1">
    <location>
        <begin position="1"/>
        <end position="18"/>
    </location>
</feature>
<dbReference type="AlphaFoldDB" id="A0A0M4JS69"/>
<dbReference type="InterPro" id="IPR031161">
    <property type="entry name" value="Peptidase_M60_dom"/>
</dbReference>
<keyword evidence="4" id="KW-1185">Reference proteome</keyword>
<dbReference type="EMBL" id="CP012622">
    <property type="protein sequence ID" value="ALD66347.1"/>
    <property type="molecule type" value="Genomic_DNA"/>
</dbReference>
<dbReference type="Gene3D" id="3.40.390.80">
    <property type="entry name" value="Peptidase M60, enhancin-like domain 2"/>
    <property type="match status" value="1"/>
</dbReference>
<dbReference type="RefSeq" id="WP_053946108.1">
    <property type="nucleotide sequence ID" value="NZ_CP012622.1"/>
</dbReference>
<dbReference type="PROSITE" id="PS51723">
    <property type="entry name" value="PEPTIDASE_M60"/>
    <property type="match status" value="1"/>
</dbReference>
<dbReference type="Gene3D" id="1.10.390.30">
    <property type="entry name" value="Peptidase M60, enhancin-like domain 3"/>
    <property type="match status" value="1"/>
</dbReference>
<reference evidence="3 4" key="1">
    <citation type="journal article" date="2015" name="Genome Announc.">
        <title>Complete Genome Sequence of Spiroplasma cantharicola CC-1T (DSM 21588), a Bacterium Isolated from Soldier Beetle (Cantharis carolinus).</title>
        <authorList>
            <person name="Lo W.S."/>
            <person name="Liu P.Y."/>
            <person name="Kuo C.H."/>
        </authorList>
    </citation>
    <scope>NUCLEOTIDE SEQUENCE [LARGE SCALE GENOMIC DNA]</scope>
    <source>
        <strain evidence="3 4">CC-1</strain>
    </source>
</reference>
<dbReference type="SMART" id="SM01276">
    <property type="entry name" value="M60-like"/>
    <property type="match status" value="1"/>
</dbReference>
<dbReference type="InterPro" id="IPR051244">
    <property type="entry name" value="TCAF"/>
</dbReference>
<evidence type="ECO:0000256" key="1">
    <source>
        <dbReference type="SAM" id="SignalP"/>
    </source>
</evidence>